<feature type="domain" description="EF-hand" evidence="2">
    <location>
        <begin position="9"/>
        <end position="44"/>
    </location>
</feature>
<proteinExistence type="predicted"/>
<dbReference type="InterPro" id="IPR011992">
    <property type="entry name" value="EF-hand-dom_pair"/>
</dbReference>
<evidence type="ECO:0000313" key="4">
    <source>
        <dbReference type="Proteomes" id="UP000315295"/>
    </source>
</evidence>
<dbReference type="InterPro" id="IPR002048">
    <property type="entry name" value="EF_hand_dom"/>
</dbReference>
<keyword evidence="4" id="KW-1185">Reference proteome</keyword>
<evidence type="ECO:0000313" key="3">
    <source>
        <dbReference type="EMBL" id="TQE13806.1"/>
    </source>
</evidence>
<dbReference type="EMBL" id="VIEB01000008">
    <property type="protein sequence ID" value="TQE13806.1"/>
    <property type="molecule type" value="Genomic_DNA"/>
</dbReference>
<dbReference type="SUPFAM" id="SSF47473">
    <property type="entry name" value="EF-hand"/>
    <property type="match status" value="1"/>
</dbReference>
<dbReference type="STRING" id="106549.A0A540NRZ7"/>
<evidence type="ECO:0000256" key="1">
    <source>
        <dbReference type="SAM" id="MobiDB-lite"/>
    </source>
</evidence>
<sequence>MASTQNQSAHVDLFYVYFRRADLDRDGRISGNEAVAFFQCSDHPNRSLRREGSPLPAVLPSNVTFDLSNIFQPANNYSNAGNVTWRPASGFQKQQLMLGLGARHMAPPAGGRPPKTVAPSHAEEKQQAN</sequence>
<organism evidence="3 4">
    <name type="scientific">Malus baccata</name>
    <name type="common">Siberian crab apple</name>
    <name type="synonym">Pyrus baccata</name>
    <dbReference type="NCBI Taxonomy" id="106549"/>
    <lineage>
        <taxon>Eukaryota</taxon>
        <taxon>Viridiplantae</taxon>
        <taxon>Streptophyta</taxon>
        <taxon>Embryophyta</taxon>
        <taxon>Tracheophyta</taxon>
        <taxon>Spermatophyta</taxon>
        <taxon>Magnoliopsida</taxon>
        <taxon>eudicotyledons</taxon>
        <taxon>Gunneridae</taxon>
        <taxon>Pentapetalae</taxon>
        <taxon>rosids</taxon>
        <taxon>fabids</taxon>
        <taxon>Rosales</taxon>
        <taxon>Rosaceae</taxon>
        <taxon>Amygdaloideae</taxon>
        <taxon>Maleae</taxon>
        <taxon>Malus</taxon>
    </lineage>
</organism>
<dbReference type="GO" id="GO:0005737">
    <property type="term" value="C:cytoplasm"/>
    <property type="evidence" value="ECO:0007669"/>
    <property type="project" value="TreeGrafter"/>
</dbReference>
<gene>
    <name evidence="3" type="ORF">C1H46_000437</name>
</gene>
<feature type="region of interest" description="Disordered" evidence="1">
    <location>
        <begin position="103"/>
        <end position="129"/>
    </location>
</feature>
<dbReference type="PROSITE" id="PS50222">
    <property type="entry name" value="EF_HAND_2"/>
    <property type="match status" value="1"/>
</dbReference>
<protein>
    <recommendedName>
        <fullName evidence="2">EF-hand domain-containing protein</fullName>
    </recommendedName>
</protein>
<dbReference type="PANTHER" id="PTHR11216">
    <property type="entry name" value="EH DOMAIN"/>
    <property type="match status" value="1"/>
</dbReference>
<dbReference type="GO" id="GO:0005509">
    <property type="term" value="F:calcium ion binding"/>
    <property type="evidence" value="ECO:0007669"/>
    <property type="project" value="InterPro"/>
</dbReference>
<accession>A0A540NRZ7</accession>
<comment type="caution">
    <text evidence="3">The sequence shown here is derived from an EMBL/GenBank/DDBJ whole genome shotgun (WGS) entry which is preliminary data.</text>
</comment>
<dbReference type="Gene3D" id="1.10.238.10">
    <property type="entry name" value="EF-hand"/>
    <property type="match status" value="1"/>
</dbReference>
<dbReference type="GO" id="GO:0006897">
    <property type="term" value="P:endocytosis"/>
    <property type="evidence" value="ECO:0007669"/>
    <property type="project" value="TreeGrafter"/>
</dbReference>
<name>A0A540NRZ7_MALBA</name>
<dbReference type="GO" id="GO:0005886">
    <property type="term" value="C:plasma membrane"/>
    <property type="evidence" value="ECO:0007669"/>
    <property type="project" value="TreeGrafter"/>
</dbReference>
<dbReference type="PANTHER" id="PTHR11216:SF161">
    <property type="entry name" value="CALCIUM-BINDING EF HAND FAMILY PROTEIN"/>
    <property type="match status" value="1"/>
</dbReference>
<dbReference type="Proteomes" id="UP000315295">
    <property type="component" value="Unassembled WGS sequence"/>
</dbReference>
<dbReference type="GO" id="GO:0016197">
    <property type="term" value="P:endosomal transport"/>
    <property type="evidence" value="ECO:0007669"/>
    <property type="project" value="TreeGrafter"/>
</dbReference>
<dbReference type="AlphaFoldDB" id="A0A540NRZ7"/>
<evidence type="ECO:0000259" key="2">
    <source>
        <dbReference type="PROSITE" id="PS50222"/>
    </source>
</evidence>
<dbReference type="GO" id="GO:0005634">
    <property type="term" value="C:nucleus"/>
    <property type="evidence" value="ECO:0007669"/>
    <property type="project" value="TreeGrafter"/>
</dbReference>
<reference evidence="3 4" key="1">
    <citation type="journal article" date="2019" name="G3 (Bethesda)">
        <title>Sequencing of a Wild Apple (Malus baccata) Genome Unravels the Differences Between Cultivated and Wild Apple Species Regarding Disease Resistance and Cold Tolerance.</title>
        <authorList>
            <person name="Chen X."/>
        </authorList>
    </citation>
    <scope>NUCLEOTIDE SEQUENCE [LARGE SCALE GENOMIC DNA]</scope>
    <source>
        <strain evidence="4">cv. Shandingzi</strain>
        <tissue evidence="3">Leaves</tissue>
    </source>
</reference>